<feature type="transmembrane region" description="Helical" evidence="1">
    <location>
        <begin position="108"/>
        <end position="125"/>
    </location>
</feature>
<name>A0ABD5M6X6_9EURY</name>
<keyword evidence="1" id="KW-0812">Transmembrane</keyword>
<feature type="transmembrane region" description="Helical" evidence="1">
    <location>
        <begin position="73"/>
        <end position="96"/>
    </location>
</feature>
<dbReference type="InterPro" id="IPR058293">
    <property type="entry name" value="DUF7987"/>
</dbReference>
<keyword evidence="1" id="KW-1133">Transmembrane helix</keyword>
<proteinExistence type="predicted"/>
<keyword evidence="1" id="KW-0472">Membrane</keyword>
<dbReference type="EMBL" id="JBGNYA010000001">
    <property type="protein sequence ID" value="MFA1609660.1"/>
    <property type="molecule type" value="Genomic_DNA"/>
</dbReference>
<comment type="caution">
    <text evidence="2">The sequence shown here is derived from an EMBL/GenBank/DDBJ whole genome shotgun (WGS) entry which is preliminary data.</text>
</comment>
<protein>
    <submittedName>
        <fullName evidence="2">Uncharacterized protein</fullName>
    </submittedName>
</protein>
<dbReference type="Proteomes" id="UP001570511">
    <property type="component" value="Unassembled WGS sequence"/>
</dbReference>
<dbReference type="RefSeq" id="WP_372386692.1">
    <property type="nucleotide sequence ID" value="NZ_JBGNYA010000001.1"/>
</dbReference>
<feature type="transmembrane region" description="Helical" evidence="1">
    <location>
        <begin position="45"/>
        <end position="61"/>
    </location>
</feature>
<accession>A0ABD5M6X6</accession>
<evidence type="ECO:0000313" key="2">
    <source>
        <dbReference type="EMBL" id="MFA1609660.1"/>
    </source>
</evidence>
<dbReference type="AlphaFoldDB" id="A0ABD5M6X6"/>
<dbReference type="Pfam" id="PF25949">
    <property type="entry name" value="DUF7987"/>
    <property type="match status" value="1"/>
</dbReference>
<keyword evidence="3" id="KW-1185">Reference proteome</keyword>
<gene>
    <name evidence="2" type="ORF">OS889_01390</name>
</gene>
<organism evidence="2 3">
    <name type="scientific">Halobellus rubicundus</name>
    <dbReference type="NCBI Taxonomy" id="2996466"/>
    <lineage>
        <taxon>Archaea</taxon>
        <taxon>Methanobacteriati</taxon>
        <taxon>Methanobacteriota</taxon>
        <taxon>Stenosarchaea group</taxon>
        <taxon>Halobacteria</taxon>
        <taxon>Halobacteriales</taxon>
        <taxon>Haloferacaceae</taxon>
        <taxon>Halobellus</taxon>
    </lineage>
</organism>
<evidence type="ECO:0000313" key="3">
    <source>
        <dbReference type="Proteomes" id="UP001570511"/>
    </source>
</evidence>
<reference evidence="2 3" key="1">
    <citation type="submission" date="2024-08" db="EMBL/GenBank/DDBJ databases">
        <title>Halobellus sp. MBLA0158 whole genome sequence.</title>
        <authorList>
            <person name="Hwang C.Y."/>
            <person name="Cho E.-S."/>
            <person name="Seo M.-J."/>
        </authorList>
    </citation>
    <scope>NUCLEOTIDE SEQUENCE [LARGE SCALE GENOMIC DNA]</scope>
    <source>
        <strain evidence="2 3">MBLA0158</strain>
    </source>
</reference>
<sequence length="131" mass="13442">MPSTNSRSAIYRWATAQRQLTIFAGVAAALPAAYAFRSAFGSGPGSFLLLVTLGVVVPTAYDEYWPAYDRAGAAVAWILVACAVAATAFVACYLVGTEAAGLGPTPSAAVAFLLTDLGGVALLAARRRARA</sequence>
<evidence type="ECO:0000256" key="1">
    <source>
        <dbReference type="SAM" id="Phobius"/>
    </source>
</evidence>